<dbReference type="GO" id="GO:0000976">
    <property type="term" value="F:transcription cis-regulatory region binding"/>
    <property type="evidence" value="ECO:0007669"/>
    <property type="project" value="TreeGrafter"/>
</dbReference>
<dbReference type="AlphaFoldDB" id="A0A370P6K9"/>
<name>A0A370P6K9_ASPPH</name>
<evidence type="ECO:0008006" key="5">
    <source>
        <dbReference type="Google" id="ProtNLM"/>
    </source>
</evidence>
<reference evidence="3 4" key="1">
    <citation type="submission" date="2018-07" db="EMBL/GenBank/DDBJ databases">
        <title>Section-level genome sequencing of Aspergillus section Nigri to investigate inter- and intra-species variation.</title>
        <authorList>
            <consortium name="DOE Joint Genome Institute"/>
            <person name="Vesth T.C."/>
            <person name="Nybo J.L."/>
            <person name="Theobald S."/>
            <person name="Frisvad J.C."/>
            <person name="Larsen T.O."/>
            <person name="Nielsen K.F."/>
            <person name="Hoof J.B."/>
            <person name="Brandl J."/>
            <person name="Salamov A."/>
            <person name="Riley R."/>
            <person name="Gladden J.M."/>
            <person name="Phatale P."/>
            <person name="Nielsen M.T."/>
            <person name="Lyhne E.K."/>
            <person name="Kogle M.E."/>
            <person name="Strasser K."/>
            <person name="McDonnell E."/>
            <person name="Barry K."/>
            <person name="Clum A."/>
            <person name="Chen C."/>
            <person name="Nolan M."/>
            <person name="Sandor L."/>
            <person name="Kuo A."/>
            <person name="Lipzen A."/>
            <person name="Hainaut M."/>
            <person name="Drula E."/>
            <person name="Tsang A."/>
            <person name="Magnuson J.K."/>
            <person name="Henrissat B."/>
            <person name="Wiebenga A."/>
            <person name="Simmons B.A."/>
            <person name="Makela M.R."/>
            <person name="De vries R.P."/>
            <person name="Grigoriev I.V."/>
            <person name="Mortensen U.H."/>
            <person name="Baker S.E."/>
            <person name="Andersen M.R."/>
        </authorList>
    </citation>
    <scope>NUCLEOTIDE SEQUENCE [LARGE SCALE GENOMIC DNA]</scope>
    <source>
        <strain evidence="3 4">ATCC 13157</strain>
    </source>
</reference>
<dbReference type="Proteomes" id="UP000254937">
    <property type="component" value="Unassembled WGS sequence"/>
</dbReference>
<feature type="region of interest" description="Disordered" evidence="2">
    <location>
        <begin position="13"/>
        <end position="46"/>
    </location>
</feature>
<sequence>MYAGIYPVGLRFVQESSDDSDEGNTTDAQPDVQESHDDNQAASDGAQKDISDQISIFNHLPFPEVLYSQDDNIRPSHVASSPPVGSPVFEDPPIVASSSGLSPSLLNIVSPLASASTWTSSASPLSSADICDLRSHFSTEVPRRALQVPMVLKAVLCLAARHDAIMSNSSDWEASEYHGQCLELLIAALALPEETYDDNLLITVVTLRIYEELERATDEKCHWSASSGGLAEAVSWQFLRQAIYASLVQHQPMQLDLANYELSSVFRRRDDASYANIIIFLCAKIIQSCWGSHCSFVDEGEWQHLSESVEQWHRARPISWQPLQYKDSDLAENRPFPELWMMSPPAVVGLQYYHASCILLTSSHRHWNVSSDYELARLRRTEERTIASHLVRTIGLSMSNETVENAYFMACHLLHRYGYCLRHPSEKQGSLKFLRRVEKAVGWRTDWMIRELEVQWGELAEMDRWD</sequence>
<evidence type="ECO:0000313" key="4">
    <source>
        <dbReference type="Proteomes" id="UP000254937"/>
    </source>
</evidence>
<gene>
    <name evidence="3" type="ORF">M752DRAFT_308859</name>
</gene>
<keyword evidence="1" id="KW-0539">Nucleus</keyword>
<evidence type="ECO:0000313" key="3">
    <source>
        <dbReference type="EMBL" id="RDK37501.1"/>
    </source>
</evidence>
<dbReference type="EMBL" id="KZ851870">
    <property type="protein sequence ID" value="RDK37501.1"/>
    <property type="molecule type" value="Genomic_DNA"/>
</dbReference>
<dbReference type="GO" id="GO:0005634">
    <property type="term" value="C:nucleus"/>
    <property type="evidence" value="ECO:0007669"/>
    <property type="project" value="UniProtKB-SubCell"/>
</dbReference>
<proteinExistence type="predicted"/>
<accession>A0A370P6K9</accession>
<evidence type="ECO:0000256" key="2">
    <source>
        <dbReference type="SAM" id="MobiDB-lite"/>
    </source>
</evidence>
<dbReference type="PANTHER" id="PTHR37534">
    <property type="entry name" value="TRANSCRIPTIONAL ACTIVATOR PROTEIN UGA3"/>
    <property type="match status" value="1"/>
</dbReference>
<keyword evidence="4" id="KW-1185">Reference proteome</keyword>
<dbReference type="GO" id="GO:0003700">
    <property type="term" value="F:DNA-binding transcription factor activity"/>
    <property type="evidence" value="ECO:0007669"/>
    <property type="project" value="TreeGrafter"/>
</dbReference>
<evidence type="ECO:0000256" key="1">
    <source>
        <dbReference type="ARBA" id="ARBA00023242"/>
    </source>
</evidence>
<organism evidence="3 4">
    <name type="scientific">Aspergillus phoenicis ATCC 13157</name>
    <dbReference type="NCBI Taxonomy" id="1353007"/>
    <lineage>
        <taxon>Eukaryota</taxon>
        <taxon>Fungi</taxon>
        <taxon>Dikarya</taxon>
        <taxon>Ascomycota</taxon>
        <taxon>Pezizomycotina</taxon>
        <taxon>Eurotiomycetes</taxon>
        <taxon>Eurotiomycetidae</taxon>
        <taxon>Eurotiales</taxon>
        <taxon>Aspergillaceae</taxon>
        <taxon>Aspergillus</taxon>
    </lineage>
</organism>
<dbReference type="PANTHER" id="PTHR37534:SF25">
    <property type="entry name" value="ZN(II)2CYS6 TRANSCRIPTION FACTOR (EUROFUNG)"/>
    <property type="match status" value="1"/>
</dbReference>
<protein>
    <recommendedName>
        <fullName evidence="5">Zn(II)2Cys6 transcription factor</fullName>
    </recommendedName>
</protein>
<dbReference type="GO" id="GO:0045944">
    <property type="term" value="P:positive regulation of transcription by RNA polymerase II"/>
    <property type="evidence" value="ECO:0007669"/>
    <property type="project" value="TreeGrafter"/>
</dbReference>